<dbReference type="PIRSF" id="PIRSF006485">
    <property type="entry name" value="GTP-binding_EngA"/>
    <property type="match status" value="1"/>
</dbReference>
<dbReference type="PRINTS" id="PR00326">
    <property type="entry name" value="GTP1OBG"/>
</dbReference>
<evidence type="ECO:0000256" key="4">
    <source>
        <dbReference type="ARBA" id="ARBA00022737"/>
    </source>
</evidence>
<keyword evidence="5 8" id="KW-0547">Nucleotide-binding</keyword>
<evidence type="ECO:0000256" key="1">
    <source>
        <dbReference type="ARBA" id="ARBA00008279"/>
    </source>
</evidence>
<keyword evidence="3 8" id="KW-0690">Ribosome biogenesis</keyword>
<dbReference type="GO" id="GO:0005525">
    <property type="term" value="F:GTP binding"/>
    <property type="evidence" value="ECO:0007669"/>
    <property type="project" value="UniProtKB-UniRule"/>
</dbReference>
<dbReference type="CDD" id="cd01895">
    <property type="entry name" value="EngA2"/>
    <property type="match status" value="1"/>
</dbReference>
<sequence>MQPVIALVGRPNVGKSTLFNKLTRSRDALVADQPGLTRDRQFGEGKLGDKPYIVVDTGGLSGEDAELDSLMASQSWLAVEQADIVLFMVDARAGLLPDDHAIAERLRQSGKTLFLVVNKVDGTEAALATAEFHALGLGEPYAIAASQGRGIKPLMEQVLAALPDADAREEGVPPGIKVAIIGRPNVGKSTLANRILGEERVLAYDSPGTTRDSIYLPFERDGQHYVLIDTAGVRRRSRVKETVEKFSVIKTLQAVKDAHVVLMLLDAHQGISDQDASLLGFVLESGRALVLGVNKWDGLEKDQRDWIRREIDAKLPFLSFAEVHFISALHGTNVGHLFASITTAYESATRTLSTASLTRLLQDLVEAHPPPMVRGRRIKLRFAHQGGQNPPVIIIHGNQTASVPDSYRRYLINGFQKHLGLEGTPVQVELRSGDNPFAGKKNKLTARQLQKRQRLRRFVTKRGK</sequence>
<evidence type="ECO:0000256" key="3">
    <source>
        <dbReference type="ARBA" id="ARBA00022517"/>
    </source>
</evidence>
<evidence type="ECO:0000313" key="12">
    <source>
        <dbReference type="EMBL" id="TDY01736.1"/>
    </source>
</evidence>
<dbReference type="Gene3D" id="3.30.300.20">
    <property type="match status" value="1"/>
</dbReference>
<feature type="domain" description="EngA-type G" evidence="11">
    <location>
        <begin position="176"/>
        <end position="349"/>
    </location>
</feature>
<dbReference type="SUPFAM" id="SSF52540">
    <property type="entry name" value="P-loop containing nucleoside triphosphate hydrolases"/>
    <property type="match status" value="2"/>
</dbReference>
<dbReference type="HAMAP" id="MF_00195">
    <property type="entry name" value="GTPase_Der"/>
    <property type="match status" value="1"/>
</dbReference>
<name>A0A4R8ILR0_9GAMM</name>
<dbReference type="NCBIfam" id="TIGR00231">
    <property type="entry name" value="small_GTP"/>
    <property type="match status" value="2"/>
</dbReference>
<evidence type="ECO:0000259" key="11">
    <source>
        <dbReference type="PROSITE" id="PS51712"/>
    </source>
</evidence>
<evidence type="ECO:0000256" key="9">
    <source>
        <dbReference type="PROSITE-ProRule" id="PRU01049"/>
    </source>
</evidence>
<dbReference type="FunFam" id="3.40.50.300:FF:000040">
    <property type="entry name" value="GTPase Der"/>
    <property type="match status" value="1"/>
</dbReference>
<accession>A0A4R8ILR0</accession>
<feature type="binding site" evidence="8">
    <location>
        <begin position="118"/>
        <end position="121"/>
    </location>
    <ligand>
        <name>GTP</name>
        <dbReference type="ChEBI" id="CHEBI:37565"/>
        <label>1</label>
    </ligand>
</feature>
<dbReference type="FunFam" id="3.40.50.300:FF:000057">
    <property type="entry name" value="GTPase Der"/>
    <property type="match status" value="1"/>
</dbReference>
<evidence type="ECO:0000256" key="7">
    <source>
        <dbReference type="ARBA" id="ARBA00032345"/>
    </source>
</evidence>
<evidence type="ECO:0000256" key="10">
    <source>
        <dbReference type="RuleBase" id="RU004481"/>
    </source>
</evidence>
<dbReference type="Proteomes" id="UP000294914">
    <property type="component" value="Unassembled WGS sequence"/>
</dbReference>
<evidence type="ECO:0000256" key="2">
    <source>
        <dbReference type="ARBA" id="ARBA00020953"/>
    </source>
</evidence>
<comment type="caution">
    <text evidence="12">The sequence shown here is derived from an EMBL/GenBank/DDBJ whole genome shotgun (WGS) entry which is preliminary data.</text>
</comment>
<feature type="binding site" evidence="8">
    <location>
        <begin position="56"/>
        <end position="60"/>
    </location>
    <ligand>
        <name>GTP</name>
        <dbReference type="ChEBI" id="CHEBI:37565"/>
        <label>1</label>
    </ligand>
</feature>
<dbReference type="InterPro" id="IPR027417">
    <property type="entry name" value="P-loop_NTPase"/>
</dbReference>
<dbReference type="Pfam" id="PF01926">
    <property type="entry name" value="MMR_HSR1"/>
    <property type="match status" value="2"/>
</dbReference>
<dbReference type="OrthoDB" id="9805918at2"/>
<reference evidence="12 13" key="1">
    <citation type="submission" date="2019-03" db="EMBL/GenBank/DDBJ databases">
        <title>Genomic Encyclopedia of Type Strains, Phase IV (KMG-IV): sequencing the most valuable type-strain genomes for metagenomic binning, comparative biology and taxonomic classification.</title>
        <authorList>
            <person name="Goeker M."/>
        </authorList>
    </citation>
    <scope>NUCLEOTIDE SEQUENCE [LARGE SCALE GENOMIC DNA]</scope>
    <source>
        <strain evidence="12 13">DSM 16326</strain>
    </source>
</reference>
<dbReference type="EMBL" id="SOQX01000003">
    <property type="protein sequence ID" value="TDY01736.1"/>
    <property type="molecule type" value="Genomic_DNA"/>
</dbReference>
<dbReference type="InterPro" id="IPR015946">
    <property type="entry name" value="KH_dom-like_a/b"/>
</dbReference>
<dbReference type="GO" id="GO:0043022">
    <property type="term" value="F:ribosome binding"/>
    <property type="evidence" value="ECO:0007669"/>
    <property type="project" value="TreeGrafter"/>
</dbReference>
<keyword evidence="4 10" id="KW-0677">Repeat</keyword>
<comment type="subunit">
    <text evidence="8">Associates with the 50S ribosomal subunit.</text>
</comment>
<dbReference type="PANTHER" id="PTHR43834">
    <property type="entry name" value="GTPASE DER"/>
    <property type="match status" value="1"/>
</dbReference>
<feature type="domain" description="EngA-type G" evidence="11">
    <location>
        <begin position="3"/>
        <end position="166"/>
    </location>
</feature>
<evidence type="ECO:0000313" key="13">
    <source>
        <dbReference type="Proteomes" id="UP000294914"/>
    </source>
</evidence>
<protein>
    <recommendedName>
        <fullName evidence="2 8">GTPase Der</fullName>
    </recommendedName>
    <alternativeName>
        <fullName evidence="7 8">GTP-binding protein EngA</fullName>
    </alternativeName>
</protein>
<dbReference type="AlphaFoldDB" id="A0A4R8ILR0"/>
<dbReference type="InterPro" id="IPR031166">
    <property type="entry name" value="G_ENGA"/>
</dbReference>
<proteinExistence type="inferred from homology"/>
<feature type="binding site" evidence="8">
    <location>
        <begin position="182"/>
        <end position="189"/>
    </location>
    <ligand>
        <name>GTP</name>
        <dbReference type="ChEBI" id="CHEBI:37565"/>
        <label>2</label>
    </ligand>
</feature>
<keyword evidence="13" id="KW-1185">Reference proteome</keyword>
<dbReference type="FunFam" id="3.30.300.20:FF:000004">
    <property type="entry name" value="GTPase Der"/>
    <property type="match status" value="1"/>
</dbReference>
<dbReference type="CDD" id="cd01894">
    <property type="entry name" value="EngA1"/>
    <property type="match status" value="1"/>
</dbReference>
<dbReference type="Gene3D" id="3.40.50.300">
    <property type="entry name" value="P-loop containing nucleotide triphosphate hydrolases"/>
    <property type="match status" value="2"/>
</dbReference>
<comment type="similarity">
    <text evidence="1 8 9 10">Belongs to the TRAFAC class TrmE-Era-EngA-EngB-Septin-like GTPase superfamily. EngA (Der) GTPase family.</text>
</comment>
<evidence type="ECO:0000256" key="8">
    <source>
        <dbReference type="HAMAP-Rule" id="MF_00195"/>
    </source>
</evidence>
<evidence type="ECO:0000256" key="5">
    <source>
        <dbReference type="ARBA" id="ARBA00022741"/>
    </source>
</evidence>
<dbReference type="Pfam" id="PF14714">
    <property type="entry name" value="KH_dom-like"/>
    <property type="match status" value="1"/>
</dbReference>
<dbReference type="InterPro" id="IPR003593">
    <property type="entry name" value="AAA+_ATPase"/>
</dbReference>
<feature type="binding site" evidence="8">
    <location>
        <begin position="294"/>
        <end position="297"/>
    </location>
    <ligand>
        <name>GTP</name>
        <dbReference type="ChEBI" id="CHEBI:37565"/>
        <label>2</label>
    </ligand>
</feature>
<gene>
    <name evidence="8" type="primary">der</name>
    <name evidence="12" type="ORF">EDC23_1627</name>
</gene>
<dbReference type="RefSeq" id="WP_134083173.1">
    <property type="nucleotide sequence ID" value="NZ_SOQX01000003.1"/>
</dbReference>
<feature type="binding site" evidence="8">
    <location>
        <begin position="9"/>
        <end position="16"/>
    </location>
    <ligand>
        <name>GTP</name>
        <dbReference type="ChEBI" id="CHEBI:37565"/>
        <label>1</label>
    </ligand>
</feature>
<dbReference type="InterPro" id="IPR005225">
    <property type="entry name" value="Small_GTP-bd"/>
</dbReference>
<dbReference type="InterPro" id="IPR032859">
    <property type="entry name" value="KH_dom-like"/>
</dbReference>
<dbReference type="GO" id="GO:0042254">
    <property type="term" value="P:ribosome biogenesis"/>
    <property type="evidence" value="ECO:0007669"/>
    <property type="project" value="UniProtKB-KW"/>
</dbReference>
<comment type="function">
    <text evidence="8 10">GTPase that plays an essential role in the late steps of ribosome biogenesis.</text>
</comment>
<dbReference type="PANTHER" id="PTHR43834:SF6">
    <property type="entry name" value="GTPASE DER"/>
    <property type="match status" value="1"/>
</dbReference>
<keyword evidence="6 8" id="KW-0342">GTP-binding</keyword>
<organism evidence="12 13">
    <name type="scientific">Thiohalophilus thiocyanatoxydans</name>
    <dbReference type="NCBI Taxonomy" id="381308"/>
    <lineage>
        <taxon>Bacteria</taxon>
        <taxon>Pseudomonadati</taxon>
        <taxon>Pseudomonadota</taxon>
        <taxon>Gammaproteobacteria</taxon>
        <taxon>Thiohalomonadales</taxon>
        <taxon>Thiohalophilaceae</taxon>
        <taxon>Thiohalophilus</taxon>
    </lineage>
</organism>
<feature type="binding site" evidence="8">
    <location>
        <begin position="229"/>
        <end position="233"/>
    </location>
    <ligand>
        <name>GTP</name>
        <dbReference type="ChEBI" id="CHEBI:37565"/>
        <label>2</label>
    </ligand>
</feature>
<dbReference type="PROSITE" id="PS51712">
    <property type="entry name" value="G_ENGA"/>
    <property type="match status" value="2"/>
</dbReference>
<evidence type="ECO:0000256" key="6">
    <source>
        <dbReference type="ARBA" id="ARBA00023134"/>
    </source>
</evidence>
<dbReference type="InterPro" id="IPR016484">
    <property type="entry name" value="GTPase_Der"/>
</dbReference>
<dbReference type="SMART" id="SM00382">
    <property type="entry name" value="AAA"/>
    <property type="match status" value="2"/>
</dbReference>
<dbReference type="NCBIfam" id="TIGR03594">
    <property type="entry name" value="GTPase_EngA"/>
    <property type="match status" value="1"/>
</dbReference>
<dbReference type="InterPro" id="IPR006073">
    <property type="entry name" value="GTP-bd"/>
</dbReference>